<proteinExistence type="predicted"/>
<dbReference type="AlphaFoldDB" id="A0A2K8YS40"/>
<evidence type="ECO:0000313" key="2">
    <source>
        <dbReference type="Proteomes" id="UP000232883"/>
    </source>
</evidence>
<dbReference type="OrthoDB" id="947646at2"/>
<protein>
    <submittedName>
        <fullName evidence="1">Uncharacterized protein</fullName>
    </submittedName>
</protein>
<evidence type="ECO:0000313" key="1">
    <source>
        <dbReference type="EMBL" id="AUD00436.1"/>
    </source>
</evidence>
<name>A0A2K8YS40_9BACT</name>
<accession>A0A2K8YS40</accession>
<organism evidence="1 2">
    <name type="scientific">Spirosoma pollinicola</name>
    <dbReference type="NCBI Taxonomy" id="2057025"/>
    <lineage>
        <taxon>Bacteria</taxon>
        <taxon>Pseudomonadati</taxon>
        <taxon>Bacteroidota</taxon>
        <taxon>Cytophagia</taxon>
        <taxon>Cytophagales</taxon>
        <taxon>Cytophagaceae</taxon>
        <taxon>Spirosoma</taxon>
    </lineage>
</organism>
<dbReference type="RefSeq" id="WP_100985862.1">
    <property type="nucleotide sequence ID" value="NZ_CP025096.1"/>
</dbReference>
<reference evidence="1 2" key="1">
    <citation type="submission" date="2017-11" db="EMBL/GenBank/DDBJ databases">
        <title>Taxonomic description and genome sequences of Spirosoma HA7 sp. nov., isolated from pollen microhabitat of Corylus avellana.</title>
        <authorList>
            <person name="Ambika Manirajan B."/>
            <person name="Suarez C."/>
            <person name="Ratering S."/>
            <person name="Geissler-Plaum R."/>
            <person name="Cardinale M."/>
            <person name="Sylvia S."/>
        </authorList>
    </citation>
    <scope>NUCLEOTIDE SEQUENCE [LARGE SCALE GENOMIC DNA]</scope>
    <source>
        <strain evidence="1 2">HA7</strain>
    </source>
</reference>
<dbReference type="Proteomes" id="UP000232883">
    <property type="component" value="Chromosome"/>
</dbReference>
<keyword evidence="2" id="KW-1185">Reference proteome</keyword>
<sequence>MKLKAVVGQIQHESKLIQGEASRDIIYESHHTYPDESAAGKAFTNSIAKLLNVNKWTDLSSLSADFALYDPIGRSKPNGPAEIGDFIQIKLPGPMPENWVRVIHGQSRDTLAEFTVQPCPDPMANKPDQIEHFFAEQARSTFRVEVSGCTISAYEIGRHESINNQQPQAGERGVINTIIAEAGWLFYQKIQWKLLTDYLVE</sequence>
<dbReference type="KEGG" id="spir:CWM47_00525"/>
<dbReference type="EMBL" id="CP025096">
    <property type="protein sequence ID" value="AUD00436.1"/>
    <property type="molecule type" value="Genomic_DNA"/>
</dbReference>
<gene>
    <name evidence="1" type="ORF">CWM47_00525</name>
</gene>